<proteinExistence type="predicted"/>
<organism evidence="1 2">
    <name type="scientific">Micromonospora zhanjiangensis</name>
    <dbReference type="NCBI Taxonomy" id="1522057"/>
    <lineage>
        <taxon>Bacteria</taxon>
        <taxon>Bacillati</taxon>
        <taxon>Actinomycetota</taxon>
        <taxon>Actinomycetes</taxon>
        <taxon>Micromonosporales</taxon>
        <taxon>Micromonosporaceae</taxon>
        <taxon>Micromonospora</taxon>
    </lineage>
</organism>
<dbReference type="EMBL" id="JBHSBN010000069">
    <property type="protein sequence ID" value="MFC4110842.1"/>
    <property type="molecule type" value="Genomic_DNA"/>
</dbReference>
<evidence type="ECO:0000313" key="1">
    <source>
        <dbReference type="EMBL" id="MFC4110842.1"/>
    </source>
</evidence>
<protein>
    <submittedName>
        <fullName evidence="1">Uncharacterized protein</fullName>
    </submittedName>
</protein>
<sequence length="106" mass="11546">MLIKVMDDYGCWPLWVRDEDSGVYEPRDPATLGLSSGLVGRLAAWQQWSESMVNIADPNDSRAVGVAEDAAFAAEGRVLAARVAEELPQARVWFYDDSSTDAAGPN</sequence>
<evidence type="ECO:0000313" key="2">
    <source>
        <dbReference type="Proteomes" id="UP001595868"/>
    </source>
</evidence>
<dbReference type="RefSeq" id="WP_377553650.1">
    <property type="nucleotide sequence ID" value="NZ_JBHSBN010000069.1"/>
</dbReference>
<comment type="caution">
    <text evidence="1">The sequence shown here is derived from an EMBL/GenBank/DDBJ whole genome shotgun (WGS) entry which is preliminary data.</text>
</comment>
<keyword evidence="2" id="KW-1185">Reference proteome</keyword>
<gene>
    <name evidence="1" type="ORF">ACFOX0_33650</name>
</gene>
<name>A0ABV8KYS1_9ACTN</name>
<dbReference type="Proteomes" id="UP001595868">
    <property type="component" value="Unassembled WGS sequence"/>
</dbReference>
<reference evidence="2" key="1">
    <citation type="journal article" date="2019" name="Int. J. Syst. Evol. Microbiol.">
        <title>The Global Catalogue of Microorganisms (GCM) 10K type strain sequencing project: providing services to taxonomists for standard genome sequencing and annotation.</title>
        <authorList>
            <consortium name="The Broad Institute Genomics Platform"/>
            <consortium name="The Broad Institute Genome Sequencing Center for Infectious Disease"/>
            <person name="Wu L."/>
            <person name="Ma J."/>
        </authorList>
    </citation>
    <scope>NUCLEOTIDE SEQUENCE [LARGE SCALE GENOMIC DNA]</scope>
    <source>
        <strain evidence="2">2902at01</strain>
    </source>
</reference>
<accession>A0ABV8KYS1</accession>